<sequence>LSSRIIVLSKSPGCIVDDIRIDVGKKGKGEDIFSSEYITEKVIEVRRRVKNIWIKEIKKNVKDIRVMSSKQSLMERLINHYEYLLIPVGLVIFVLIWGCISRVAKLPEYILPLPKTVFFRFFSALEEGLIIPNLFITAIESLSGFAIGSTLGFMMGYILAKSRIVERLLSPYIVALQAIPIVALAPLLIIWFGFGLNTKILIAAIVLFFPVLINSIVGIRSADSEIMELLTALDAGPFQTFFKLELPSALPVIFGGLKMGITFSVIGAVVGEFLGASAGLGSLINMARASFDTSLVFVSVILLGMLGITFYLIVSLIEFLILGKTVTKKI</sequence>
<evidence type="ECO:0000256" key="5">
    <source>
        <dbReference type="ARBA" id="ARBA00022989"/>
    </source>
</evidence>
<feature type="transmembrane region" description="Helical" evidence="7">
    <location>
        <begin position="261"/>
        <end position="284"/>
    </location>
</feature>
<dbReference type="PROSITE" id="PS50928">
    <property type="entry name" value="ABC_TM1"/>
    <property type="match status" value="1"/>
</dbReference>
<evidence type="ECO:0000256" key="7">
    <source>
        <dbReference type="RuleBase" id="RU363032"/>
    </source>
</evidence>
<evidence type="ECO:0000256" key="3">
    <source>
        <dbReference type="ARBA" id="ARBA00022475"/>
    </source>
</evidence>
<keyword evidence="2 7" id="KW-0813">Transport</keyword>
<dbReference type="Pfam" id="PF00528">
    <property type="entry name" value="BPD_transp_1"/>
    <property type="match status" value="1"/>
</dbReference>
<feature type="transmembrane region" description="Helical" evidence="7">
    <location>
        <begin position="142"/>
        <end position="160"/>
    </location>
</feature>
<comment type="subcellular location">
    <subcellularLocation>
        <location evidence="1 7">Cell membrane</location>
        <topology evidence="1 7">Multi-pass membrane protein</topology>
    </subcellularLocation>
</comment>
<keyword evidence="4 7" id="KW-0812">Transmembrane</keyword>
<feature type="transmembrane region" description="Helical" evidence="7">
    <location>
        <begin position="83"/>
        <end position="105"/>
    </location>
</feature>
<evidence type="ECO:0000313" key="9">
    <source>
        <dbReference type="EMBL" id="HHE04992.1"/>
    </source>
</evidence>
<reference evidence="9" key="1">
    <citation type="journal article" date="2020" name="mSystems">
        <title>Genome- and Community-Level Interaction Insights into Carbon Utilization and Element Cycling Functions of Hydrothermarchaeota in Hydrothermal Sediment.</title>
        <authorList>
            <person name="Zhou Z."/>
            <person name="Liu Y."/>
            <person name="Xu W."/>
            <person name="Pan J."/>
            <person name="Luo Z.H."/>
            <person name="Li M."/>
        </authorList>
    </citation>
    <scope>NUCLEOTIDE SEQUENCE [LARGE SCALE GENOMIC DNA]</scope>
    <source>
        <strain evidence="9">HyVt-74</strain>
    </source>
</reference>
<comment type="similarity">
    <text evidence="7">Belongs to the binding-protein-dependent transport system permease family.</text>
</comment>
<name>A0A7C5HEQ9_UNCW3</name>
<protein>
    <submittedName>
        <fullName evidence="9">ABC transporter permease</fullName>
    </submittedName>
</protein>
<gene>
    <name evidence="9" type="ORF">ENL19_02895</name>
</gene>
<feature type="domain" description="ABC transmembrane type-1" evidence="8">
    <location>
        <begin position="134"/>
        <end position="314"/>
    </location>
</feature>
<evidence type="ECO:0000256" key="4">
    <source>
        <dbReference type="ARBA" id="ARBA00022692"/>
    </source>
</evidence>
<feature type="transmembrane region" description="Helical" evidence="7">
    <location>
        <begin position="172"/>
        <end position="194"/>
    </location>
</feature>
<evidence type="ECO:0000256" key="1">
    <source>
        <dbReference type="ARBA" id="ARBA00004651"/>
    </source>
</evidence>
<feature type="transmembrane region" description="Helical" evidence="7">
    <location>
        <begin position="296"/>
        <end position="322"/>
    </location>
</feature>
<dbReference type="CDD" id="cd06261">
    <property type="entry name" value="TM_PBP2"/>
    <property type="match status" value="1"/>
</dbReference>
<feature type="transmembrane region" description="Helical" evidence="7">
    <location>
        <begin position="200"/>
        <end position="219"/>
    </location>
</feature>
<evidence type="ECO:0000256" key="6">
    <source>
        <dbReference type="ARBA" id="ARBA00023136"/>
    </source>
</evidence>
<dbReference type="GO" id="GO:0055085">
    <property type="term" value="P:transmembrane transport"/>
    <property type="evidence" value="ECO:0007669"/>
    <property type="project" value="InterPro"/>
</dbReference>
<dbReference type="AlphaFoldDB" id="A0A7C5HEQ9"/>
<feature type="non-terminal residue" evidence="9">
    <location>
        <position position="1"/>
    </location>
</feature>
<dbReference type="InterPro" id="IPR035906">
    <property type="entry name" value="MetI-like_sf"/>
</dbReference>
<proteinExistence type="inferred from homology"/>
<accession>A0A7C5HEQ9</accession>
<dbReference type="PANTHER" id="PTHR30151">
    <property type="entry name" value="ALKANE SULFONATE ABC TRANSPORTER-RELATED, MEMBRANE SUBUNIT"/>
    <property type="match status" value="1"/>
</dbReference>
<keyword evidence="5 7" id="KW-1133">Transmembrane helix</keyword>
<evidence type="ECO:0000256" key="2">
    <source>
        <dbReference type="ARBA" id="ARBA00022448"/>
    </source>
</evidence>
<keyword evidence="6 7" id="KW-0472">Membrane</keyword>
<dbReference type="Gene3D" id="1.10.3720.10">
    <property type="entry name" value="MetI-like"/>
    <property type="match status" value="1"/>
</dbReference>
<dbReference type="PANTHER" id="PTHR30151:SF20">
    <property type="entry name" value="ABC TRANSPORTER PERMEASE PROTEIN HI_0355-RELATED"/>
    <property type="match status" value="1"/>
</dbReference>
<dbReference type="EMBL" id="DRTB01000219">
    <property type="protein sequence ID" value="HHE04992.1"/>
    <property type="molecule type" value="Genomic_DNA"/>
</dbReference>
<dbReference type="SUPFAM" id="SSF161098">
    <property type="entry name" value="MetI-like"/>
    <property type="match status" value="1"/>
</dbReference>
<keyword evidence="3" id="KW-1003">Cell membrane</keyword>
<dbReference type="Proteomes" id="UP000886110">
    <property type="component" value="Unassembled WGS sequence"/>
</dbReference>
<comment type="caution">
    <text evidence="9">The sequence shown here is derived from an EMBL/GenBank/DDBJ whole genome shotgun (WGS) entry which is preliminary data.</text>
</comment>
<dbReference type="GO" id="GO:0005886">
    <property type="term" value="C:plasma membrane"/>
    <property type="evidence" value="ECO:0007669"/>
    <property type="project" value="UniProtKB-SubCell"/>
</dbReference>
<organism evidence="9">
    <name type="scientific">candidate division WOR-3 bacterium</name>
    <dbReference type="NCBI Taxonomy" id="2052148"/>
    <lineage>
        <taxon>Bacteria</taxon>
        <taxon>Bacteria division WOR-3</taxon>
    </lineage>
</organism>
<dbReference type="InterPro" id="IPR000515">
    <property type="entry name" value="MetI-like"/>
</dbReference>
<evidence type="ECO:0000259" key="8">
    <source>
        <dbReference type="PROSITE" id="PS50928"/>
    </source>
</evidence>